<sequence>MLKSHNLERILKELGQQGNFKFPRLKTVHKNIVDTETYHQIYRYCINTQEKQLDKEEKIEDSLYDIACWIKEGMRR</sequence>
<dbReference type="EMBL" id="AQFT01000041">
    <property type="protein sequence ID" value="EMZ32993.1"/>
    <property type="molecule type" value="Genomic_DNA"/>
</dbReference>
<accession>N2B2R5</accession>
<evidence type="ECO:0008006" key="3">
    <source>
        <dbReference type="Google" id="ProtNLM"/>
    </source>
</evidence>
<dbReference type="STRING" id="1235802.C823_01411"/>
<evidence type="ECO:0000313" key="1">
    <source>
        <dbReference type="EMBL" id="EMZ32993.1"/>
    </source>
</evidence>
<dbReference type="AlphaFoldDB" id="N2B2R5"/>
<dbReference type="Proteomes" id="UP000012589">
    <property type="component" value="Unassembled WGS sequence"/>
</dbReference>
<dbReference type="OrthoDB" id="5420191at2"/>
<name>N2B2R5_9FIRM</name>
<keyword evidence="2" id="KW-1185">Reference proteome</keyword>
<dbReference type="HOGENOM" id="CLU_2649093_0_0_9"/>
<organism evidence="1 2">
    <name type="scientific">Eubacterium plexicaudatum ASF492</name>
    <dbReference type="NCBI Taxonomy" id="1235802"/>
    <lineage>
        <taxon>Bacteria</taxon>
        <taxon>Bacillati</taxon>
        <taxon>Bacillota</taxon>
        <taxon>Clostridia</taxon>
        <taxon>Eubacteriales</taxon>
        <taxon>Eubacteriaceae</taxon>
        <taxon>Eubacterium</taxon>
    </lineage>
</organism>
<protein>
    <recommendedName>
        <fullName evidence="3">HEPN domain-containing protein</fullName>
    </recommendedName>
</protein>
<proteinExistence type="predicted"/>
<gene>
    <name evidence="1" type="ORF">C823_01411</name>
</gene>
<comment type="caution">
    <text evidence="1">The sequence shown here is derived from an EMBL/GenBank/DDBJ whole genome shotgun (WGS) entry which is preliminary data.</text>
</comment>
<reference evidence="1 2" key="1">
    <citation type="journal article" date="2014" name="Genome Announc.">
        <title>Draft genome sequences of the altered schaedler flora, a defined bacterial community from gnotobiotic mice.</title>
        <authorList>
            <person name="Wannemuehler M.J."/>
            <person name="Overstreet A.M."/>
            <person name="Ward D.V."/>
            <person name="Phillips G.J."/>
        </authorList>
    </citation>
    <scope>NUCLEOTIDE SEQUENCE [LARGE SCALE GENOMIC DNA]</scope>
    <source>
        <strain evidence="1 2">ASF492</strain>
    </source>
</reference>
<dbReference type="PATRIC" id="fig|1235802.3.peg.1498"/>
<evidence type="ECO:0000313" key="2">
    <source>
        <dbReference type="Proteomes" id="UP000012589"/>
    </source>
</evidence>